<evidence type="ECO:0000313" key="9">
    <source>
        <dbReference type="Proteomes" id="UP000320390"/>
    </source>
</evidence>
<dbReference type="GO" id="GO:0051603">
    <property type="term" value="P:proteolysis involved in protein catabolic process"/>
    <property type="evidence" value="ECO:0007669"/>
    <property type="project" value="TreeGrafter"/>
</dbReference>
<evidence type="ECO:0000256" key="1">
    <source>
        <dbReference type="ARBA" id="ARBA00022670"/>
    </source>
</evidence>
<keyword evidence="2" id="KW-0479">Metal-binding</keyword>
<protein>
    <submittedName>
        <fullName evidence="8">TPR repeat-containing protein YfgC</fullName>
    </submittedName>
</protein>
<evidence type="ECO:0000256" key="3">
    <source>
        <dbReference type="ARBA" id="ARBA00022801"/>
    </source>
</evidence>
<keyword evidence="1 6" id="KW-0645">Protease</keyword>
<reference evidence="8 9" key="1">
    <citation type="submission" date="2019-02" db="EMBL/GenBank/DDBJ databases">
        <title>Deep-cultivation of Planctomycetes and their phenomic and genomic characterization uncovers novel biology.</title>
        <authorList>
            <person name="Wiegand S."/>
            <person name="Jogler M."/>
            <person name="Boedeker C."/>
            <person name="Pinto D."/>
            <person name="Vollmers J."/>
            <person name="Rivas-Marin E."/>
            <person name="Kohn T."/>
            <person name="Peeters S.H."/>
            <person name="Heuer A."/>
            <person name="Rast P."/>
            <person name="Oberbeckmann S."/>
            <person name="Bunk B."/>
            <person name="Jeske O."/>
            <person name="Meyerdierks A."/>
            <person name="Storesund J.E."/>
            <person name="Kallscheuer N."/>
            <person name="Luecker S."/>
            <person name="Lage O.M."/>
            <person name="Pohl T."/>
            <person name="Merkel B.J."/>
            <person name="Hornburger P."/>
            <person name="Mueller R.-W."/>
            <person name="Bruemmer F."/>
            <person name="Labrenz M."/>
            <person name="Spormann A.M."/>
            <person name="Op den Camp H."/>
            <person name="Overmann J."/>
            <person name="Amann R."/>
            <person name="Jetten M.S.M."/>
            <person name="Mascher T."/>
            <person name="Medema M.H."/>
            <person name="Devos D.P."/>
            <person name="Kaster A.-K."/>
            <person name="Ovreas L."/>
            <person name="Rohde M."/>
            <person name="Galperin M.Y."/>
            <person name="Jogler C."/>
        </authorList>
    </citation>
    <scope>NUCLEOTIDE SEQUENCE [LARGE SCALE GENOMIC DNA]</scope>
    <source>
        <strain evidence="8 9">Poly30</strain>
    </source>
</reference>
<dbReference type="PANTHER" id="PTHR22726:SF24">
    <property type="entry name" value="M48 FAMILY METALLOPEPTIDASE"/>
    <property type="match status" value="1"/>
</dbReference>
<evidence type="ECO:0000256" key="4">
    <source>
        <dbReference type="ARBA" id="ARBA00022833"/>
    </source>
</evidence>
<accession>A0A518EXN4</accession>
<dbReference type="PANTHER" id="PTHR22726">
    <property type="entry name" value="METALLOENDOPEPTIDASE OMA1"/>
    <property type="match status" value="1"/>
</dbReference>
<dbReference type="RefSeq" id="WP_145202164.1">
    <property type="nucleotide sequence ID" value="NZ_CP036434.1"/>
</dbReference>
<dbReference type="AlphaFoldDB" id="A0A518EXN4"/>
<name>A0A518EXN4_9BACT</name>
<dbReference type="CDD" id="cd07331">
    <property type="entry name" value="M48C_Oma1_like"/>
    <property type="match status" value="1"/>
</dbReference>
<dbReference type="Proteomes" id="UP000320390">
    <property type="component" value="Chromosome"/>
</dbReference>
<comment type="similarity">
    <text evidence="6">Belongs to the peptidase M48 family.</text>
</comment>
<dbReference type="InterPro" id="IPR001915">
    <property type="entry name" value="Peptidase_M48"/>
</dbReference>
<dbReference type="InterPro" id="IPR051156">
    <property type="entry name" value="Mito/Outer_Membr_Metalloprot"/>
</dbReference>
<dbReference type="EMBL" id="CP036434">
    <property type="protein sequence ID" value="QDV08831.1"/>
    <property type="molecule type" value="Genomic_DNA"/>
</dbReference>
<dbReference type="GO" id="GO:0046872">
    <property type="term" value="F:metal ion binding"/>
    <property type="evidence" value="ECO:0007669"/>
    <property type="project" value="UniProtKB-KW"/>
</dbReference>
<evidence type="ECO:0000256" key="6">
    <source>
        <dbReference type="RuleBase" id="RU003983"/>
    </source>
</evidence>
<sequence length="291" mass="30706">MKFIASRFRVPAFRAPAFPTLAGVALALVGPAVLPSCGAISQLNLIPVSQDPVLGAEAYPQLLAEDQTIGSGAEYDMVVRMTDRLVLAAKELDPEIADLFEWEVVLVKRDDLVNAWCLPGGKMAVYTGILPVADDGTGNKETGLAVVMGHEIAHATLRHGTKAMTRQMGAQTIIALVGAALGGGDGAQLAVMAGSLAANLGSLTFGRDAELEADRRGLLYMATAGYDPRAAVAFWQRMQAASGGQAPPEWLSTHPSNENRIKQIQSLLPEAIPVYEQSRSSGGLKSFKPKG</sequence>
<organism evidence="8 9">
    <name type="scientific">Saltatorellus ferox</name>
    <dbReference type="NCBI Taxonomy" id="2528018"/>
    <lineage>
        <taxon>Bacteria</taxon>
        <taxon>Pseudomonadati</taxon>
        <taxon>Planctomycetota</taxon>
        <taxon>Planctomycetia</taxon>
        <taxon>Planctomycetia incertae sedis</taxon>
        <taxon>Saltatorellus</taxon>
    </lineage>
</organism>
<feature type="domain" description="Peptidase M48" evidence="7">
    <location>
        <begin position="101"/>
        <end position="266"/>
    </location>
</feature>
<dbReference type="Pfam" id="PF01435">
    <property type="entry name" value="Peptidase_M48"/>
    <property type="match status" value="1"/>
</dbReference>
<dbReference type="GO" id="GO:0016020">
    <property type="term" value="C:membrane"/>
    <property type="evidence" value="ECO:0007669"/>
    <property type="project" value="TreeGrafter"/>
</dbReference>
<dbReference type="GO" id="GO:0004222">
    <property type="term" value="F:metalloendopeptidase activity"/>
    <property type="evidence" value="ECO:0007669"/>
    <property type="project" value="InterPro"/>
</dbReference>
<evidence type="ECO:0000256" key="5">
    <source>
        <dbReference type="ARBA" id="ARBA00023049"/>
    </source>
</evidence>
<evidence type="ECO:0000256" key="2">
    <source>
        <dbReference type="ARBA" id="ARBA00022723"/>
    </source>
</evidence>
<keyword evidence="4 6" id="KW-0862">Zinc</keyword>
<keyword evidence="5 6" id="KW-0482">Metalloprotease</keyword>
<evidence type="ECO:0000259" key="7">
    <source>
        <dbReference type="Pfam" id="PF01435"/>
    </source>
</evidence>
<keyword evidence="9" id="KW-1185">Reference proteome</keyword>
<keyword evidence="3 6" id="KW-0378">Hydrolase</keyword>
<proteinExistence type="inferred from homology"/>
<evidence type="ECO:0000313" key="8">
    <source>
        <dbReference type="EMBL" id="QDV08831.1"/>
    </source>
</evidence>
<dbReference type="OrthoDB" id="9810445at2"/>
<comment type="cofactor">
    <cofactor evidence="6">
        <name>Zn(2+)</name>
        <dbReference type="ChEBI" id="CHEBI:29105"/>
    </cofactor>
    <text evidence="6">Binds 1 zinc ion per subunit.</text>
</comment>
<gene>
    <name evidence="8" type="primary">yfgC_3</name>
    <name evidence="8" type="ORF">Poly30_43860</name>
</gene>